<protein>
    <recommendedName>
        <fullName evidence="3">Transcriptional regulator SLK2</fullName>
    </recommendedName>
</protein>
<feature type="compositionally biased region" description="Polar residues" evidence="1">
    <location>
        <begin position="215"/>
        <end position="242"/>
    </location>
</feature>
<dbReference type="Pfam" id="PF01803">
    <property type="entry name" value="LIM_bind"/>
    <property type="match status" value="1"/>
</dbReference>
<feature type="region of interest" description="Disordered" evidence="1">
    <location>
        <begin position="207"/>
        <end position="250"/>
    </location>
</feature>
<evidence type="ECO:0008006" key="3">
    <source>
        <dbReference type="Google" id="ProtNLM"/>
    </source>
</evidence>
<dbReference type="AlphaFoldDB" id="A0A6V7NST0"/>
<organism evidence="2">
    <name type="scientific">Ananas comosus var. bracteatus</name>
    <name type="common">red pineapple</name>
    <dbReference type="NCBI Taxonomy" id="296719"/>
    <lineage>
        <taxon>Eukaryota</taxon>
        <taxon>Viridiplantae</taxon>
        <taxon>Streptophyta</taxon>
        <taxon>Embryophyta</taxon>
        <taxon>Tracheophyta</taxon>
        <taxon>Spermatophyta</taxon>
        <taxon>Magnoliopsida</taxon>
        <taxon>Liliopsida</taxon>
        <taxon>Poales</taxon>
        <taxon>Bromeliaceae</taxon>
        <taxon>Bromelioideae</taxon>
        <taxon>Ananas</taxon>
    </lineage>
</organism>
<evidence type="ECO:0000313" key="2">
    <source>
        <dbReference type="EMBL" id="CAD1821366.1"/>
    </source>
</evidence>
<feature type="compositionally biased region" description="Polar residues" evidence="1">
    <location>
        <begin position="777"/>
        <end position="788"/>
    </location>
</feature>
<feature type="compositionally biased region" description="Basic residues" evidence="1">
    <location>
        <begin position="69"/>
        <end position="80"/>
    </location>
</feature>
<proteinExistence type="predicted"/>
<dbReference type="InterPro" id="IPR029005">
    <property type="entry name" value="LIM-bd/SEUSS"/>
</dbReference>
<dbReference type="EMBL" id="LR862141">
    <property type="protein sequence ID" value="CAD1821366.1"/>
    <property type="molecule type" value="Genomic_DNA"/>
</dbReference>
<gene>
    <name evidence="2" type="ORF">CB5_LOCUS4577</name>
</gene>
<feature type="compositionally biased region" description="Polar residues" evidence="1">
    <location>
        <begin position="150"/>
        <end position="164"/>
    </location>
</feature>
<feature type="region of interest" description="Disordered" evidence="1">
    <location>
        <begin position="31"/>
        <end position="82"/>
    </location>
</feature>
<dbReference type="PANTHER" id="PTHR10378">
    <property type="entry name" value="LIM DOMAIN-BINDING PROTEIN"/>
    <property type="match status" value="1"/>
</dbReference>
<evidence type="ECO:0000256" key="1">
    <source>
        <dbReference type="SAM" id="MobiDB-lite"/>
    </source>
</evidence>
<feature type="region of interest" description="Disordered" evidence="1">
    <location>
        <begin position="768"/>
        <end position="839"/>
    </location>
</feature>
<feature type="compositionally biased region" description="Low complexity" evidence="1">
    <location>
        <begin position="120"/>
        <end position="132"/>
    </location>
</feature>
<reference evidence="2" key="1">
    <citation type="submission" date="2020-07" db="EMBL/GenBank/DDBJ databases">
        <authorList>
            <person name="Lin J."/>
        </authorList>
    </citation>
    <scope>NUCLEOTIDE SEQUENCE</scope>
</reference>
<sequence length="877" mass="97675">MNDVVDLVHLIISFHDGVSHCHPRDDRLRASATADNRSPEPCRPRFRSSALKNLYKPTSRPPSSEERGKKKKKKKIKSSNRGRSIESRLLRLHSEIYPLLHLFYSPISARNREVGLALDSRAQSSRQSGAAPRQRRPLRSRGHEPGGGVLNSTANSSGPSIGASSLVTDANSALSGGVGGPHLQRSASINTDPYMRLPASPMSFSSNNISGSSVMDGSSIVQQSPHHEQLQNQGASSVTSNPKDMHAHKKQRVMEVKQEDILQQQVMQKLLQRQQDPLQMQGIQNPQLHSMISQHRLAQRQLQQPQMFPQMQCSPIAQQQMRQQLLPHIMQSVSPVKRPVNGGICARRIMQYLYHQRHRPQDNKMSYWRKFVEEYFAPRGRKRWCLSLYDNMGNQALGAFPQTSVDAWHCGICGSRSGKGFEATCETLPRLFQIKFDHDVIDEHLFLDMPNEYMLSGLLVLEYAKAVQESIHEHLHVVREGQLRITFTPELKILSWEFCVRRHEEFLSRRFIAPQVNQLLQVSQKYQNAVKDSGSAGISPQDLQASCNMFVAAGRQLAKSLELQSLNDLGFSKRYVRCLQIAEVVNGMKDLIDFGQEHKIGPIESLKSYTAQAAAKLQAQKLQAAEQLRTPNGLSADPSTLSKLMSIHHHPGMCAHIINGNLTNTQLNSNNNTLERTAMMNNSYQNLLRNSMSKNQNLLHQELPNGFNGPINQSQPVSHYRTSVSPVLSNNLFGQFPQQPPMNSGNLPQNNNNMQQQVIQQMLQDGMNKNRPEMQQPPATSVHNNNGPVNAGPAKSTTESGNAPSNISNSAVGAGPTRSNSFKSAPTETAVAGSSVSSRLELPQNVDLAELDQIVREFGEGGMFSGDIADFGFDWKV</sequence>
<accession>A0A6V7NST0</accession>
<feature type="compositionally biased region" description="Polar residues" evidence="1">
    <location>
        <begin position="795"/>
        <end position="838"/>
    </location>
</feature>
<name>A0A6V7NST0_ANACO</name>
<feature type="region of interest" description="Disordered" evidence="1">
    <location>
        <begin position="120"/>
        <end position="164"/>
    </location>
</feature>